<feature type="transmembrane region" description="Helical" evidence="1">
    <location>
        <begin position="90"/>
        <end position="112"/>
    </location>
</feature>
<dbReference type="OrthoDB" id="324900at2"/>
<dbReference type="Proteomes" id="UP000293874">
    <property type="component" value="Unassembled WGS sequence"/>
</dbReference>
<accession>A0A4Q7MJZ9</accession>
<dbReference type="AlphaFoldDB" id="A0A4Q7MJZ9"/>
<feature type="transmembrane region" description="Helical" evidence="1">
    <location>
        <begin position="182"/>
        <end position="201"/>
    </location>
</feature>
<dbReference type="PANTHER" id="PTHR39430:SF1">
    <property type="entry name" value="PROTEASE"/>
    <property type="match status" value="1"/>
</dbReference>
<keyword evidence="4" id="KW-1185">Reference proteome</keyword>
<reference evidence="3 4" key="1">
    <citation type="submission" date="2019-02" db="EMBL/GenBank/DDBJ databases">
        <title>Genomic Encyclopedia of Type Strains, Phase IV (KMG-IV): sequencing the most valuable type-strain genomes for metagenomic binning, comparative biology and taxonomic classification.</title>
        <authorList>
            <person name="Goeker M."/>
        </authorList>
    </citation>
    <scope>NUCLEOTIDE SEQUENCE [LARGE SCALE GENOMIC DNA]</scope>
    <source>
        <strain evidence="3 4">DSM 18116</strain>
    </source>
</reference>
<dbReference type="Pfam" id="PF02517">
    <property type="entry name" value="Rce1-like"/>
    <property type="match status" value="1"/>
</dbReference>
<proteinExistence type="predicted"/>
<dbReference type="InterPro" id="IPR003675">
    <property type="entry name" value="Rce1/LyrA-like_dom"/>
</dbReference>
<dbReference type="PANTHER" id="PTHR39430">
    <property type="entry name" value="MEMBRANE-ASSOCIATED PROTEASE-RELATED"/>
    <property type="match status" value="1"/>
</dbReference>
<feature type="transmembrane region" description="Helical" evidence="1">
    <location>
        <begin position="160"/>
        <end position="176"/>
    </location>
</feature>
<feature type="transmembrane region" description="Helical" evidence="1">
    <location>
        <begin position="256"/>
        <end position="274"/>
    </location>
</feature>
<keyword evidence="1" id="KW-0812">Transmembrane</keyword>
<feature type="transmembrane region" description="Helical" evidence="1">
    <location>
        <begin position="124"/>
        <end position="148"/>
    </location>
</feature>
<keyword evidence="1" id="KW-0472">Membrane</keyword>
<evidence type="ECO:0000256" key="1">
    <source>
        <dbReference type="SAM" id="Phobius"/>
    </source>
</evidence>
<evidence type="ECO:0000313" key="3">
    <source>
        <dbReference type="EMBL" id="RZS67092.1"/>
    </source>
</evidence>
<feature type="transmembrane region" description="Helical" evidence="1">
    <location>
        <begin position="12"/>
        <end position="38"/>
    </location>
</feature>
<dbReference type="GO" id="GO:0004175">
    <property type="term" value="F:endopeptidase activity"/>
    <property type="evidence" value="ECO:0007669"/>
    <property type="project" value="UniProtKB-ARBA"/>
</dbReference>
<sequence>MMERLPAIPNGWVRVTVFLLSYIFCVVLLGVLLATLVITGRVNLQLTPATMLQLVAITSLVSLFLVAVFRIYADRRSIQSLGLTPFSKDGWVGLLLSIAMLGCGSLLLYANGNLHWADYSFDPYYFFIGLGLMILVAFSEELVFRGYILGNLLEVSKNKWNALAISAVLFALVHMSNAGISFAAILNLLLAGFLLGLNYVYTRNLWFSIFFHFGWNFLQGPVLGYEVSGLGIPGVLQVELSGNPLLTGDKFGFEGSLMATFLLLTAILLLYLAFEKRKSAEA</sequence>
<dbReference type="EMBL" id="SGXA01000004">
    <property type="protein sequence ID" value="RZS67092.1"/>
    <property type="molecule type" value="Genomic_DNA"/>
</dbReference>
<feature type="transmembrane region" description="Helical" evidence="1">
    <location>
        <begin position="213"/>
        <end position="236"/>
    </location>
</feature>
<keyword evidence="1" id="KW-1133">Transmembrane helix</keyword>
<evidence type="ECO:0000259" key="2">
    <source>
        <dbReference type="Pfam" id="PF02517"/>
    </source>
</evidence>
<dbReference type="GO" id="GO:0080120">
    <property type="term" value="P:CAAX-box protein maturation"/>
    <property type="evidence" value="ECO:0007669"/>
    <property type="project" value="UniProtKB-ARBA"/>
</dbReference>
<gene>
    <name evidence="3" type="ORF">EV199_5477</name>
</gene>
<dbReference type="RefSeq" id="WP_158644169.1">
    <property type="nucleotide sequence ID" value="NZ_CP042431.1"/>
</dbReference>
<feature type="transmembrane region" description="Helical" evidence="1">
    <location>
        <begin position="50"/>
        <end position="69"/>
    </location>
</feature>
<evidence type="ECO:0000313" key="4">
    <source>
        <dbReference type="Proteomes" id="UP000293874"/>
    </source>
</evidence>
<protein>
    <recommendedName>
        <fullName evidence="2">CAAX prenyl protease 2/Lysostaphin resistance protein A-like domain-containing protein</fullName>
    </recommendedName>
</protein>
<name>A0A4Q7MJZ9_9BACT</name>
<comment type="caution">
    <text evidence="3">The sequence shown here is derived from an EMBL/GenBank/DDBJ whole genome shotgun (WGS) entry which is preliminary data.</text>
</comment>
<feature type="domain" description="CAAX prenyl protease 2/Lysostaphin resistance protein A-like" evidence="2">
    <location>
        <begin position="126"/>
        <end position="218"/>
    </location>
</feature>
<organism evidence="3 4">
    <name type="scientific">Pseudobacter ginsenosidimutans</name>
    <dbReference type="NCBI Taxonomy" id="661488"/>
    <lineage>
        <taxon>Bacteria</taxon>
        <taxon>Pseudomonadati</taxon>
        <taxon>Bacteroidota</taxon>
        <taxon>Chitinophagia</taxon>
        <taxon>Chitinophagales</taxon>
        <taxon>Chitinophagaceae</taxon>
        <taxon>Pseudobacter</taxon>
    </lineage>
</organism>